<evidence type="ECO:0000256" key="1">
    <source>
        <dbReference type="ARBA" id="ARBA00022500"/>
    </source>
</evidence>
<dbReference type="SUPFAM" id="SSF58104">
    <property type="entry name" value="Methyl-accepting chemotaxis protein (MCP) signaling domain"/>
    <property type="match status" value="1"/>
</dbReference>
<dbReference type="InterPro" id="IPR051310">
    <property type="entry name" value="MCP_chemotaxis"/>
</dbReference>
<proteinExistence type="inferred from homology"/>
<feature type="coiled-coil region" evidence="4">
    <location>
        <begin position="451"/>
        <end position="478"/>
    </location>
</feature>
<keyword evidence="3" id="KW-0807">Transducer</keyword>
<dbReference type="Proteomes" id="UP000197783">
    <property type="component" value="Unassembled WGS sequence"/>
</dbReference>
<dbReference type="OrthoDB" id="5292010at2"/>
<dbReference type="InterPro" id="IPR003660">
    <property type="entry name" value="HAMP_dom"/>
</dbReference>
<accession>A0A245ZR75</accession>
<dbReference type="Pfam" id="PF00672">
    <property type="entry name" value="HAMP"/>
    <property type="match status" value="1"/>
</dbReference>
<sequence>MTIKQKLLGCLAIFAIATLSLLGASYWSATNSSAALRTVLADRVVPLRDLKIVADSYAVDIVDSAHKARNGNLSLAEGARHVREGASTAKAAWLRYRGTEIQGKEEQLASAAETRMQASDASVDRLLQILQSGDRAALERFVVGEMYQSIDPLSETVSELVALQIEVASAETTAALSTARTAMIMMLALALASAAVLGFSYLTITKKVISPIQDLARVIKELARSSGEATLPNLDQKDEIGDITRSVDAFLSAAVNKERDRAALEAAEQQMVTGALRDSLAALTAGDLTSSIKADFPPAYVELKTNFNAALASLRDLIGSVIESSRGLRGGSGEIAQASEDLARRTESNAASLEEASAALTQIDGRIKATADAATRTVTRADQTISTVSGGRTVAEEAVQAMSRVRESAKGIDEVIEGVDKIAFQTRVLAMNAAVEAGRAGDAGRGFAVVADLVSALAMRAEEEAKRAREQLTLTQTDIVTAVAAVQKVDGALANISEGVGEVHQLLDGMASDNLAQASAISQISVAVTNMDQATQQNAAMVEETSAAARNLNSESEALADKAGQFRISDADQTGEVRISGRARESGIKSVPAGRSAKHFGGAFARPALAAADGAWESF</sequence>
<dbReference type="AlphaFoldDB" id="A0A245ZR75"/>
<dbReference type="GO" id="GO:0007165">
    <property type="term" value="P:signal transduction"/>
    <property type="evidence" value="ECO:0007669"/>
    <property type="project" value="UniProtKB-KW"/>
</dbReference>
<dbReference type="Pfam" id="PF00015">
    <property type="entry name" value="MCPsignal"/>
    <property type="match status" value="1"/>
</dbReference>
<comment type="caution">
    <text evidence="7">The sequence shown here is derived from an EMBL/GenBank/DDBJ whole genome shotgun (WGS) entry which is preliminary data.</text>
</comment>
<dbReference type="PROSITE" id="PS50111">
    <property type="entry name" value="CHEMOTAXIS_TRANSDUC_2"/>
    <property type="match status" value="1"/>
</dbReference>
<protein>
    <submittedName>
        <fullName evidence="7">Methyl-accepting chemotaxis protein II</fullName>
    </submittedName>
</protein>
<feature type="domain" description="HAMP" evidence="6">
    <location>
        <begin position="275"/>
        <end position="319"/>
    </location>
</feature>
<gene>
    <name evidence="7" type="primary">tar_1</name>
    <name evidence="7" type="ORF">SPMU_05700</name>
</gene>
<dbReference type="PANTHER" id="PTHR43531">
    <property type="entry name" value="PROTEIN ICFG"/>
    <property type="match status" value="1"/>
</dbReference>
<organism evidence="7 8">
    <name type="scientific">Sphingomonas mucosissima</name>
    <dbReference type="NCBI Taxonomy" id="370959"/>
    <lineage>
        <taxon>Bacteria</taxon>
        <taxon>Pseudomonadati</taxon>
        <taxon>Pseudomonadota</taxon>
        <taxon>Alphaproteobacteria</taxon>
        <taxon>Sphingomonadales</taxon>
        <taxon>Sphingomonadaceae</taxon>
        <taxon>Sphingomonas</taxon>
    </lineage>
</organism>
<dbReference type="RefSeq" id="WP_088331732.1">
    <property type="nucleotide sequence ID" value="NZ_NBBJ01000001.1"/>
</dbReference>
<dbReference type="Gene3D" id="1.10.287.950">
    <property type="entry name" value="Methyl-accepting chemotaxis protein"/>
    <property type="match status" value="1"/>
</dbReference>
<dbReference type="SMART" id="SM00283">
    <property type="entry name" value="MA"/>
    <property type="match status" value="1"/>
</dbReference>
<dbReference type="Pfam" id="PF12729">
    <property type="entry name" value="4HB_MCP_1"/>
    <property type="match status" value="1"/>
</dbReference>
<dbReference type="EMBL" id="NBBJ01000001">
    <property type="protein sequence ID" value="OWK32248.1"/>
    <property type="molecule type" value="Genomic_DNA"/>
</dbReference>
<dbReference type="SMART" id="SM00304">
    <property type="entry name" value="HAMP"/>
    <property type="match status" value="2"/>
</dbReference>
<keyword evidence="4" id="KW-0175">Coiled coil</keyword>
<evidence type="ECO:0000313" key="8">
    <source>
        <dbReference type="Proteomes" id="UP000197783"/>
    </source>
</evidence>
<dbReference type="PROSITE" id="PS50885">
    <property type="entry name" value="HAMP"/>
    <property type="match status" value="2"/>
</dbReference>
<name>A0A245ZR75_9SPHN</name>
<dbReference type="Gene3D" id="6.10.340.10">
    <property type="match status" value="1"/>
</dbReference>
<dbReference type="GO" id="GO:0006935">
    <property type="term" value="P:chemotaxis"/>
    <property type="evidence" value="ECO:0007669"/>
    <property type="project" value="UniProtKB-KW"/>
</dbReference>
<evidence type="ECO:0000313" key="7">
    <source>
        <dbReference type="EMBL" id="OWK32248.1"/>
    </source>
</evidence>
<evidence type="ECO:0000256" key="3">
    <source>
        <dbReference type="PROSITE-ProRule" id="PRU00284"/>
    </source>
</evidence>
<dbReference type="InterPro" id="IPR004089">
    <property type="entry name" value="MCPsignal_dom"/>
</dbReference>
<comment type="similarity">
    <text evidence="2">Belongs to the methyl-accepting chemotaxis (MCP) protein family.</text>
</comment>
<feature type="domain" description="Methyl-accepting transducer" evidence="5">
    <location>
        <begin position="324"/>
        <end position="553"/>
    </location>
</feature>
<feature type="domain" description="HAMP" evidence="6">
    <location>
        <begin position="206"/>
        <end position="259"/>
    </location>
</feature>
<keyword evidence="1" id="KW-0145">Chemotaxis</keyword>
<evidence type="ECO:0000259" key="5">
    <source>
        <dbReference type="PROSITE" id="PS50111"/>
    </source>
</evidence>
<keyword evidence="8" id="KW-1185">Reference proteome</keyword>
<dbReference type="PANTHER" id="PTHR43531:SF11">
    <property type="entry name" value="METHYL-ACCEPTING CHEMOTAXIS PROTEIN 3"/>
    <property type="match status" value="1"/>
</dbReference>
<evidence type="ECO:0000256" key="4">
    <source>
        <dbReference type="SAM" id="Coils"/>
    </source>
</evidence>
<evidence type="ECO:0000256" key="2">
    <source>
        <dbReference type="ARBA" id="ARBA00029447"/>
    </source>
</evidence>
<dbReference type="InterPro" id="IPR024478">
    <property type="entry name" value="HlyB_4HB_MCP"/>
</dbReference>
<evidence type="ECO:0000259" key="6">
    <source>
        <dbReference type="PROSITE" id="PS50885"/>
    </source>
</evidence>
<dbReference type="SUPFAM" id="SSF158472">
    <property type="entry name" value="HAMP domain-like"/>
    <property type="match status" value="1"/>
</dbReference>
<reference evidence="7 8" key="1">
    <citation type="submission" date="2017-03" db="EMBL/GenBank/DDBJ databases">
        <title>Genome sequence of Sphingomonas mucosissima DSM 17494.</title>
        <authorList>
            <person name="Poehlein A."/>
            <person name="Wuebbeler J.H."/>
            <person name="Steinbuechel A."/>
            <person name="Daniel R."/>
        </authorList>
    </citation>
    <scope>NUCLEOTIDE SEQUENCE [LARGE SCALE GENOMIC DNA]</scope>
    <source>
        <strain evidence="7 8">DSM 17494</strain>
    </source>
</reference>
<dbReference type="GO" id="GO:0016020">
    <property type="term" value="C:membrane"/>
    <property type="evidence" value="ECO:0007669"/>
    <property type="project" value="InterPro"/>
</dbReference>